<feature type="signal peptide" evidence="2">
    <location>
        <begin position="1"/>
        <end position="29"/>
    </location>
</feature>
<sequence length="266" mass="28557">MDESFPMRITSSVAIALALALSPAIPAAAQESAPPLLAPPDSAPGDGKAPDLLPPPGDDNSPMIVPPPDESPNDAPDAFGSAPIPDDQPDAAPIDQAEDAAKPDETPEEKIDRLFSELRKEPDGAKAGRLAARIEREWRRSGSATIDLLMQRAAKAMGKKDNAAAMDVLDQTLVLDPGYAEAWNRRATLNFSMDRWGKSLADIEQTLAREPRHWGAMMGLAMILERLDEKEKAFDTYMQVLAVYPALKSAQDAAGRLADEITGPVI</sequence>
<evidence type="ECO:0000256" key="1">
    <source>
        <dbReference type="SAM" id="MobiDB-lite"/>
    </source>
</evidence>
<comment type="caution">
    <text evidence="3">The sequence shown here is derived from an EMBL/GenBank/DDBJ whole genome shotgun (WGS) entry which is preliminary data.</text>
</comment>
<dbReference type="SUPFAM" id="SSF48452">
    <property type="entry name" value="TPR-like"/>
    <property type="match status" value="1"/>
</dbReference>
<feature type="compositionally biased region" description="Basic and acidic residues" evidence="1">
    <location>
        <begin position="99"/>
        <end position="108"/>
    </location>
</feature>
<dbReference type="RefSeq" id="WP_163463631.1">
    <property type="nucleotide sequence ID" value="NZ_JAAAMG010000009.1"/>
</dbReference>
<dbReference type="InterPro" id="IPR011990">
    <property type="entry name" value="TPR-like_helical_dom_sf"/>
</dbReference>
<dbReference type="InterPro" id="IPR019734">
    <property type="entry name" value="TPR_rpt"/>
</dbReference>
<reference evidence="3 4" key="1">
    <citation type="submission" date="2020-01" db="EMBL/GenBank/DDBJ databases">
        <title>Jiella pacifica sp. nov.</title>
        <authorList>
            <person name="Xue Z."/>
            <person name="Zhu S."/>
            <person name="Chen J."/>
            <person name="Yang J."/>
        </authorList>
    </citation>
    <scope>NUCLEOTIDE SEQUENCE [LARGE SCALE GENOMIC DNA]</scope>
    <source>
        <strain evidence="3 4">40Bstr34</strain>
    </source>
</reference>
<evidence type="ECO:0000313" key="3">
    <source>
        <dbReference type="EMBL" id="NDW05388.1"/>
    </source>
</evidence>
<organism evidence="3 4">
    <name type="scientific">Jiella pacifica</name>
    <dbReference type="NCBI Taxonomy" id="2696469"/>
    <lineage>
        <taxon>Bacteria</taxon>
        <taxon>Pseudomonadati</taxon>
        <taxon>Pseudomonadota</taxon>
        <taxon>Alphaproteobacteria</taxon>
        <taxon>Hyphomicrobiales</taxon>
        <taxon>Aurantimonadaceae</taxon>
        <taxon>Jiella</taxon>
    </lineage>
</organism>
<dbReference type="SMART" id="SM00028">
    <property type="entry name" value="TPR"/>
    <property type="match status" value="3"/>
</dbReference>
<evidence type="ECO:0000313" key="4">
    <source>
        <dbReference type="Proteomes" id="UP000469011"/>
    </source>
</evidence>
<dbReference type="AlphaFoldDB" id="A0A6N9T910"/>
<name>A0A6N9T910_9HYPH</name>
<evidence type="ECO:0000256" key="2">
    <source>
        <dbReference type="SAM" id="SignalP"/>
    </source>
</evidence>
<feature type="chain" id="PRO_5027073838" evidence="2">
    <location>
        <begin position="30"/>
        <end position="266"/>
    </location>
</feature>
<keyword evidence="2" id="KW-0732">Signal</keyword>
<dbReference type="EMBL" id="JAAAMG010000009">
    <property type="protein sequence ID" value="NDW05388.1"/>
    <property type="molecule type" value="Genomic_DNA"/>
</dbReference>
<dbReference type="Proteomes" id="UP000469011">
    <property type="component" value="Unassembled WGS sequence"/>
</dbReference>
<protein>
    <submittedName>
        <fullName evidence="3">Uncharacterized protein</fullName>
    </submittedName>
</protein>
<proteinExistence type="predicted"/>
<accession>A0A6N9T910</accession>
<feature type="region of interest" description="Disordered" evidence="1">
    <location>
        <begin position="27"/>
        <end position="108"/>
    </location>
</feature>
<keyword evidence="4" id="KW-1185">Reference proteome</keyword>
<gene>
    <name evidence="3" type="ORF">GTK09_13220</name>
</gene>
<feature type="compositionally biased region" description="Low complexity" evidence="1">
    <location>
        <begin position="82"/>
        <end position="95"/>
    </location>
</feature>
<dbReference type="Gene3D" id="1.25.40.10">
    <property type="entry name" value="Tetratricopeptide repeat domain"/>
    <property type="match status" value="1"/>
</dbReference>